<comment type="similarity">
    <text evidence="5">Belongs to the class I-like SAM-binding methyltransferase superfamily. RsmB/NOP family.</text>
</comment>
<dbReference type="InterPro" id="IPR029063">
    <property type="entry name" value="SAM-dependent_MTases_sf"/>
</dbReference>
<dbReference type="InterPro" id="IPR049560">
    <property type="entry name" value="MeTrfase_RsmB-F_NOP2_cat"/>
</dbReference>
<dbReference type="PRINTS" id="PR02008">
    <property type="entry name" value="RCMTFAMILY"/>
</dbReference>
<dbReference type="CDD" id="cd02440">
    <property type="entry name" value="AdoMet_MTases"/>
    <property type="match status" value="1"/>
</dbReference>
<feature type="binding site" evidence="5">
    <location>
        <position position="264"/>
    </location>
    <ligand>
        <name>S-adenosyl-L-methionine</name>
        <dbReference type="ChEBI" id="CHEBI:59789"/>
    </ligand>
</feature>
<dbReference type="InterPro" id="IPR054728">
    <property type="entry name" value="RsmB-like_ferredoxin"/>
</dbReference>
<keyword evidence="2 5" id="KW-0808">Transferase</keyword>
<evidence type="ECO:0000256" key="5">
    <source>
        <dbReference type="PROSITE-ProRule" id="PRU01023"/>
    </source>
</evidence>
<dbReference type="Pfam" id="PF22458">
    <property type="entry name" value="RsmF-B_ferredox"/>
    <property type="match status" value="1"/>
</dbReference>
<keyword evidence="4 5" id="KW-0694">RNA-binding</keyword>
<comment type="caution">
    <text evidence="5">Lacks conserved residue(s) required for the propagation of feature annotation.</text>
</comment>
<dbReference type="InterPro" id="IPR023267">
    <property type="entry name" value="RCMT"/>
</dbReference>
<proteinExistence type="inferred from homology"/>
<dbReference type="InterPro" id="IPR001678">
    <property type="entry name" value="MeTrfase_RsmB-F_NOP2_dom"/>
</dbReference>
<feature type="domain" description="SAM-dependent MTase RsmB/NOP-type" evidence="6">
    <location>
        <begin position="146"/>
        <end position="431"/>
    </location>
</feature>
<dbReference type="PROSITE" id="PS51686">
    <property type="entry name" value="SAM_MT_RSMB_NOP"/>
    <property type="match status" value="1"/>
</dbReference>
<gene>
    <name evidence="7" type="ORF">GCM10007879_23530</name>
</gene>
<feature type="active site" description="Nucleophile" evidence="5">
    <location>
        <position position="362"/>
    </location>
</feature>
<reference evidence="7" key="2">
    <citation type="submission" date="2023-01" db="EMBL/GenBank/DDBJ databases">
        <title>Draft genome sequence of Maritalea porphyrae strain NBRC 107169.</title>
        <authorList>
            <person name="Sun Q."/>
            <person name="Mori K."/>
        </authorList>
    </citation>
    <scope>NUCLEOTIDE SEQUENCE</scope>
    <source>
        <strain evidence="7">NBRC 107169</strain>
    </source>
</reference>
<evidence type="ECO:0000259" key="6">
    <source>
        <dbReference type="PROSITE" id="PS51686"/>
    </source>
</evidence>
<feature type="binding site" evidence="5">
    <location>
        <position position="309"/>
    </location>
    <ligand>
        <name>S-adenosyl-L-methionine</name>
        <dbReference type="ChEBI" id="CHEBI:59789"/>
    </ligand>
</feature>
<evidence type="ECO:0000313" key="7">
    <source>
        <dbReference type="EMBL" id="GLQ18104.1"/>
    </source>
</evidence>
<keyword evidence="3 5" id="KW-0949">S-adenosyl-L-methionine</keyword>
<evidence type="ECO:0000256" key="1">
    <source>
        <dbReference type="ARBA" id="ARBA00022603"/>
    </source>
</evidence>
<reference evidence="7" key="1">
    <citation type="journal article" date="2014" name="Int. J. Syst. Evol. Microbiol.">
        <title>Complete genome of a new Firmicutes species belonging to the dominant human colonic microbiota ('Ruminococcus bicirculans') reveals two chromosomes and a selective capacity to utilize plant glucans.</title>
        <authorList>
            <consortium name="NISC Comparative Sequencing Program"/>
            <person name="Wegmann U."/>
            <person name="Louis P."/>
            <person name="Goesmann A."/>
            <person name="Henrissat B."/>
            <person name="Duncan S.H."/>
            <person name="Flint H.J."/>
        </authorList>
    </citation>
    <scope>NUCLEOTIDE SEQUENCE</scope>
    <source>
        <strain evidence="7">NBRC 107169</strain>
    </source>
</reference>
<dbReference type="Pfam" id="PF01189">
    <property type="entry name" value="Methyltr_RsmB-F"/>
    <property type="match status" value="1"/>
</dbReference>
<accession>A0ABQ5UUN7</accession>
<organism evidence="7 8">
    <name type="scientific">Maritalea porphyrae</name>
    <dbReference type="NCBI Taxonomy" id="880732"/>
    <lineage>
        <taxon>Bacteria</taxon>
        <taxon>Pseudomonadati</taxon>
        <taxon>Pseudomonadota</taxon>
        <taxon>Alphaproteobacteria</taxon>
        <taxon>Hyphomicrobiales</taxon>
        <taxon>Devosiaceae</taxon>
        <taxon>Maritalea</taxon>
    </lineage>
</organism>
<protein>
    <submittedName>
        <fullName evidence="7">MFS transporter</fullName>
    </submittedName>
</protein>
<dbReference type="PANTHER" id="PTHR22807">
    <property type="entry name" value="NOP2 YEAST -RELATED NOL1/NOP2/FMU SUN DOMAIN-CONTAINING"/>
    <property type="match status" value="1"/>
</dbReference>
<name>A0ABQ5UUN7_9HYPH</name>
<keyword evidence="8" id="KW-1185">Reference proteome</keyword>
<dbReference type="EMBL" id="BSNI01000002">
    <property type="protein sequence ID" value="GLQ18104.1"/>
    <property type="molecule type" value="Genomic_DNA"/>
</dbReference>
<dbReference type="RefSeq" id="WP_284364746.1">
    <property type="nucleotide sequence ID" value="NZ_BSNI01000002.1"/>
</dbReference>
<evidence type="ECO:0000256" key="4">
    <source>
        <dbReference type="ARBA" id="ARBA00022884"/>
    </source>
</evidence>
<dbReference type="Gene3D" id="3.40.50.150">
    <property type="entry name" value="Vaccinia Virus protein VP39"/>
    <property type="match status" value="1"/>
</dbReference>
<comment type="caution">
    <text evidence="7">The sequence shown here is derived from an EMBL/GenBank/DDBJ whole genome shotgun (WGS) entry which is preliminary data.</text>
</comment>
<dbReference type="PANTHER" id="PTHR22807:SF53">
    <property type="entry name" value="RIBOSOMAL RNA SMALL SUBUNIT METHYLTRANSFERASE B-RELATED"/>
    <property type="match status" value="1"/>
</dbReference>
<dbReference type="SUPFAM" id="SSF53335">
    <property type="entry name" value="S-adenosyl-L-methionine-dependent methyltransferases"/>
    <property type="match status" value="1"/>
</dbReference>
<sequence>MRLPGRLSAAIEVLADIEKRKRPVADALKDWGLSHRFAGSGDRAAIGNIVYDALRKKLSHAHVARSESARSLAFATLVRDWGENPEALNASFGDDKFAPEALSAKEIEHLTRANALVDAPEHVQADIPEWAQPSFESNFAEEWIAEGAALAERPPLDMRVNTLKSTREKVLKALKKTGAQPTNIATNGIRIEAGKRDSRTPNVQAEEAFQKGRFEIQDEGSQIVSELIFARPGEKILDLCAGAGGKTLAMGDMMENKGQLFAYDSEKNRLAPIWDRIKRAGLHNVQVRQPHHDDPLTDLIGAMDRVVLDAPCTGSGTWRRRPDAKWRLTKQLLDQRLQEQEEVLSQAVPYVKVGGFLVYITCSVFPEENEGQIYAFMDENPNFELLSAGEVWQDLYGFDKPMPWSSDLKSVTLTPASTNTDGFFFSVMQRTG</sequence>
<keyword evidence="1 5" id="KW-0489">Methyltransferase</keyword>
<evidence type="ECO:0000256" key="2">
    <source>
        <dbReference type="ARBA" id="ARBA00022679"/>
    </source>
</evidence>
<evidence type="ECO:0000313" key="8">
    <source>
        <dbReference type="Proteomes" id="UP001161405"/>
    </source>
</evidence>
<evidence type="ECO:0000256" key="3">
    <source>
        <dbReference type="ARBA" id="ARBA00022691"/>
    </source>
</evidence>
<dbReference type="Proteomes" id="UP001161405">
    <property type="component" value="Unassembled WGS sequence"/>
</dbReference>